<dbReference type="Proteomes" id="UP000023152">
    <property type="component" value="Unassembled WGS sequence"/>
</dbReference>
<dbReference type="AlphaFoldDB" id="X6MA04"/>
<dbReference type="EMBL" id="ASPP01023537">
    <property type="protein sequence ID" value="ETO10307.1"/>
    <property type="molecule type" value="Genomic_DNA"/>
</dbReference>
<keyword evidence="2" id="KW-1185">Reference proteome</keyword>
<evidence type="ECO:0000313" key="2">
    <source>
        <dbReference type="Proteomes" id="UP000023152"/>
    </source>
</evidence>
<organism evidence="1 2">
    <name type="scientific">Reticulomyxa filosa</name>
    <dbReference type="NCBI Taxonomy" id="46433"/>
    <lineage>
        <taxon>Eukaryota</taxon>
        <taxon>Sar</taxon>
        <taxon>Rhizaria</taxon>
        <taxon>Retaria</taxon>
        <taxon>Foraminifera</taxon>
        <taxon>Monothalamids</taxon>
        <taxon>Reticulomyxidae</taxon>
        <taxon>Reticulomyxa</taxon>
    </lineage>
</organism>
<name>X6MA04_RETFI</name>
<evidence type="ECO:0000313" key="1">
    <source>
        <dbReference type="EMBL" id="ETO10307.1"/>
    </source>
</evidence>
<reference evidence="1 2" key="1">
    <citation type="journal article" date="2013" name="Curr. Biol.">
        <title>The Genome of the Foraminiferan Reticulomyxa filosa.</title>
        <authorList>
            <person name="Glockner G."/>
            <person name="Hulsmann N."/>
            <person name="Schleicher M."/>
            <person name="Noegel A.A."/>
            <person name="Eichinger L."/>
            <person name="Gallinger C."/>
            <person name="Pawlowski J."/>
            <person name="Sierra R."/>
            <person name="Euteneuer U."/>
            <person name="Pillet L."/>
            <person name="Moustafa A."/>
            <person name="Platzer M."/>
            <person name="Groth M."/>
            <person name="Szafranski K."/>
            <person name="Schliwa M."/>
        </authorList>
    </citation>
    <scope>NUCLEOTIDE SEQUENCE [LARGE SCALE GENOMIC DNA]</scope>
</reference>
<accession>X6MA04</accession>
<comment type="caution">
    <text evidence="1">The sequence shown here is derived from an EMBL/GenBank/DDBJ whole genome shotgun (WGS) entry which is preliminary data.</text>
</comment>
<proteinExistence type="predicted"/>
<feature type="non-terminal residue" evidence="1">
    <location>
        <position position="1"/>
    </location>
</feature>
<gene>
    <name evidence="1" type="ORF">RFI_27070</name>
</gene>
<sequence>DAIQILHKHERREESEMELYCGLKGVRFENIEKEIKSGFFISHVSTSDDIRVAKMYRSDQGCILHFHSSMIRSSKIPSCDVSWISPFEHEREILFARSMISPANNEKTHKEQYAWNAKVESEDGYTQMILLTWTPYDQCIQQIIQISAIWNHKIDFNLIYVALSYECEGDIKKTFELLSEFEKWKFRDNNQQKYKEKENEFVNKRCCNHNVNLFCIFLSDKYKGQTAVEHAKINTIQNCLPFTKKDKDNVLNRLYFISKRKVTTAQKTSKQFFMVNQYKALFQILNRNKDKGKRKLEKTENFSCLIDVLIKTILLSPKPCIGNRIQRQANIHHGKYVLCFGVQLHSTNVVFLE</sequence>
<protein>
    <submittedName>
        <fullName evidence="1">Uncharacterized protein</fullName>
    </submittedName>
</protein>